<dbReference type="InterPro" id="IPR036886">
    <property type="entry name" value="Villin_headpiece_dom_sf"/>
</dbReference>
<dbReference type="AlphaFoldDB" id="A0AA38WLP7"/>
<dbReference type="EMBL" id="JARYMX010000001">
    <property type="protein sequence ID" value="KAJ9565432.1"/>
    <property type="molecule type" value="Genomic_DNA"/>
</dbReference>
<evidence type="ECO:0000313" key="3">
    <source>
        <dbReference type="EMBL" id="KAJ9565432.1"/>
    </source>
</evidence>
<sequence length="340" mass="37480">MILDTHAEVFIWVGQSVDPKEKQSVFEIGQKYVELAASVDGLSPYVPLYRVPEGSEPCFFTTYFSWDHAKATVSANSFKKKAMLLFGAGSMENQEKSQKTKSSGATQRASAMAALTNAFRSSTTTTKSTHTSPRAPSKGSQRAAAIAALSNVLTAEKKTQPDSPTRRHPKKFVSSEPGSPASHHKRFPSSEPGSPKAAAAAPPLKNSSEHHEASPQVIPEPTPETSKEDSSTKQTTEEHSPTKQTTEEHSSTDHPTEDDSSMKETAHDQEEGGSSEDHQTYSYEQLTTKSKNPATGIDFKNREAYLSPEDFEAVFKMTKEAFYKFPRWKQDQLKKKVDLF</sequence>
<dbReference type="PANTHER" id="PTHR11977:SF132">
    <property type="entry name" value="VILLIN HEADPIECE, VILLIN_GELSOLIN, ADF-H_GELSOLIN-LIKE DOMAIN PROTEIN-RELATED"/>
    <property type="match status" value="1"/>
</dbReference>
<dbReference type="Proteomes" id="UP001172457">
    <property type="component" value="Chromosome 1"/>
</dbReference>
<feature type="compositionally biased region" description="Basic and acidic residues" evidence="1">
    <location>
        <begin position="225"/>
        <end position="279"/>
    </location>
</feature>
<dbReference type="Gene3D" id="3.40.20.10">
    <property type="entry name" value="Severin"/>
    <property type="match status" value="1"/>
</dbReference>
<keyword evidence="4" id="KW-1185">Reference proteome</keyword>
<dbReference type="PROSITE" id="PS51089">
    <property type="entry name" value="HP"/>
    <property type="match status" value="1"/>
</dbReference>
<feature type="compositionally biased region" description="Low complexity" evidence="1">
    <location>
        <begin position="189"/>
        <end position="206"/>
    </location>
</feature>
<dbReference type="Gene3D" id="1.10.950.10">
    <property type="entry name" value="Villin headpiece domain"/>
    <property type="match status" value="1"/>
</dbReference>
<dbReference type="InterPro" id="IPR003128">
    <property type="entry name" value="Villin_headpiece"/>
</dbReference>
<gene>
    <name evidence="3" type="ORF">OSB04_001398</name>
</gene>
<evidence type="ECO:0000313" key="4">
    <source>
        <dbReference type="Proteomes" id="UP001172457"/>
    </source>
</evidence>
<feature type="compositionally biased region" description="Polar residues" evidence="1">
    <location>
        <begin position="100"/>
        <end position="109"/>
    </location>
</feature>
<feature type="compositionally biased region" description="Low complexity" evidence="1">
    <location>
        <begin position="121"/>
        <end position="132"/>
    </location>
</feature>
<organism evidence="3 4">
    <name type="scientific">Centaurea solstitialis</name>
    <name type="common">yellow star-thistle</name>
    <dbReference type="NCBI Taxonomy" id="347529"/>
    <lineage>
        <taxon>Eukaryota</taxon>
        <taxon>Viridiplantae</taxon>
        <taxon>Streptophyta</taxon>
        <taxon>Embryophyta</taxon>
        <taxon>Tracheophyta</taxon>
        <taxon>Spermatophyta</taxon>
        <taxon>Magnoliopsida</taxon>
        <taxon>eudicotyledons</taxon>
        <taxon>Gunneridae</taxon>
        <taxon>Pentapetalae</taxon>
        <taxon>asterids</taxon>
        <taxon>campanulids</taxon>
        <taxon>Asterales</taxon>
        <taxon>Asteraceae</taxon>
        <taxon>Carduoideae</taxon>
        <taxon>Cardueae</taxon>
        <taxon>Centaureinae</taxon>
        <taxon>Centaurea</taxon>
    </lineage>
</organism>
<proteinExistence type="predicted"/>
<dbReference type="GO" id="GO:0007015">
    <property type="term" value="P:actin filament organization"/>
    <property type="evidence" value="ECO:0007669"/>
    <property type="project" value="UniProtKB-ARBA"/>
</dbReference>
<evidence type="ECO:0000256" key="1">
    <source>
        <dbReference type="SAM" id="MobiDB-lite"/>
    </source>
</evidence>
<dbReference type="PANTHER" id="PTHR11977">
    <property type="entry name" value="VILLIN"/>
    <property type="match status" value="1"/>
</dbReference>
<dbReference type="GO" id="GO:0051014">
    <property type="term" value="P:actin filament severing"/>
    <property type="evidence" value="ECO:0007669"/>
    <property type="project" value="TreeGrafter"/>
</dbReference>
<accession>A0AA38WLP7</accession>
<evidence type="ECO:0000259" key="2">
    <source>
        <dbReference type="PROSITE" id="PS51089"/>
    </source>
</evidence>
<feature type="region of interest" description="Disordered" evidence="1">
    <location>
        <begin position="91"/>
        <end position="110"/>
    </location>
</feature>
<protein>
    <recommendedName>
        <fullName evidence="2">HP domain-containing protein</fullName>
    </recommendedName>
</protein>
<comment type="caution">
    <text evidence="3">The sequence shown here is derived from an EMBL/GenBank/DDBJ whole genome shotgun (WGS) entry which is preliminary data.</text>
</comment>
<name>A0AA38WLP7_9ASTR</name>
<dbReference type="SMART" id="SM00153">
    <property type="entry name" value="VHP"/>
    <property type="match status" value="1"/>
</dbReference>
<dbReference type="InterPro" id="IPR007122">
    <property type="entry name" value="Villin/Gelsolin"/>
</dbReference>
<feature type="compositionally biased region" description="Polar residues" evidence="1">
    <location>
        <begin position="280"/>
        <end position="293"/>
    </location>
</feature>
<dbReference type="SUPFAM" id="SSF55753">
    <property type="entry name" value="Actin depolymerizing proteins"/>
    <property type="match status" value="1"/>
</dbReference>
<reference evidence="3" key="1">
    <citation type="submission" date="2023-03" db="EMBL/GenBank/DDBJ databases">
        <title>Chromosome-scale reference genome and RAD-based genetic map of yellow starthistle (Centaurea solstitialis) reveal putative structural variation and QTLs associated with invader traits.</title>
        <authorList>
            <person name="Reatini B."/>
            <person name="Cang F.A."/>
            <person name="Jiang Q."/>
            <person name="Mckibben M.T.W."/>
            <person name="Barker M.S."/>
            <person name="Rieseberg L.H."/>
            <person name="Dlugosch K.M."/>
        </authorList>
    </citation>
    <scope>NUCLEOTIDE SEQUENCE</scope>
    <source>
        <strain evidence="3">CAN-66</strain>
        <tissue evidence="3">Leaf</tissue>
    </source>
</reference>
<dbReference type="InterPro" id="IPR029006">
    <property type="entry name" value="ADF-H/Gelsolin-like_dom_sf"/>
</dbReference>
<dbReference type="Pfam" id="PF02209">
    <property type="entry name" value="VHP"/>
    <property type="match status" value="1"/>
</dbReference>
<dbReference type="GO" id="GO:0051015">
    <property type="term" value="F:actin filament binding"/>
    <property type="evidence" value="ECO:0007669"/>
    <property type="project" value="InterPro"/>
</dbReference>
<feature type="domain" description="HP" evidence="2">
    <location>
        <begin position="275"/>
        <end position="340"/>
    </location>
</feature>
<feature type="region of interest" description="Disordered" evidence="1">
    <location>
        <begin position="118"/>
        <end position="301"/>
    </location>
</feature>
<dbReference type="SUPFAM" id="SSF47050">
    <property type="entry name" value="VHP, Villin headpiece domain"/>
    <property type="match status" value="1"/>
</dbReference>